<dbReference type="Proteomes" id="UP001152797">
    <property type="component" value="Unassembled WGS sequence"/>
</dbReference>
<reference evidence="2" key="1">
    <citation type="submission" date="2022-10" db="EMBL/GenBank/DDBJ databases">
        <authorList>
            <person name="Chen Y."/>
            <person name="Dougan E. K."/>
            <person name="Chan C."/>
            <person name="Rhodes N."/>
            <person name="Thang M."/>
        </authorList>
    </citation>
    <scope>NUCLEOTIDE SEQUENCE</scope>
</reference>
<gene>
    <name evidence="2" type="ORF">C1SCF055_LOCUS42005</name>
</gene>
<dbReference type="AlphaFoldDB" id="A0A9P1DXB6"/>
<feature type="transmembrane region" description="Helical" evidence="1">
    <location>
        <begin position="47"/>
        <end position="66"/>
    </location>
</feature>
<accession>A0A9P1DXB6</accession>
<reference evidence="3" key="2">
    <citation type="submission" date="2024-04" db="EMBL/GenBank/DDBJ databases">
        <authorList>
            <person name="Chen Y."/>
            <person name="Shah S."/>
            <person name="Dougan E. K."/>
            <person name="Thang M."/>
            <person name="Chan C."/>
        </authorList>
    </citation>
    <scope>NUCLEOTIDE SEQUENCE [LARGE SCALE GENOMIC DNA]</scope>
</reference>
<keyword evidence="1" id="KW-0812">Transmembrane</keyword>
<dbReference type="EMBL" id="CAMXCT020006632">
    <property type="protein sequence ID" value="CAL1170730.1"/>
    <property type="molecule type" value="Genomic_DNA"/>
</dbReference>
<evidence type="ECO:0000313" key="2">
    <source>
        <dbReference type="EMBL" id="CAI4017355.1"/>
    </source>
</evidence>
<keyword evidence="4" id="KW-1185">Reference proteome</keyword>
<keyword evidence="1" id="KW-1133">Transmembrane helix</keyword>
<comment type="caution">
    <text evidence="2">The sequence shown here is derived from an EMBL/GenBank/DDBJ whole genome shotgun (WGS) entry which is preliminary data.</text>
</comment>
<proteinExistence type="predicted"/>
<dbReference type="EMBL" id="CAMXCT010006632">
    <property type="protein sequence ID" value="CAI4017355.1"/>
    <property type="molecule type" value="Genomic_DNA"/>
</dbReference>
<evidence type="ECO:0000313" key="3">
    <source>
        <dbReference type="EMBL" id="CAL1170730.1"/>
    </source>
</evidence>
<name>A0A9P1DXB6_9DINO</name>
<evidence type="ECO:0000256" key="1">
    <source>
        <dbReference type="SAM" id="Phobius"/>
    </source>
</evidence>
<protein>
    <submittedName>
        <fullName evidence="2">Uncharacterized protein</fullName>
    </submittedName>
</protein>
<dbReference type="OrthoDB" id="10651792at2759"/>
<dbReference type="EMBL" id="CAMXCT030006632">
    <property type="protein sequence ID" value="CAL4804667.1"/>
    <property type="molecule type" value="Genomic_DNA"/>
</dbReference>
<evidence type="ECO:0000313" key="4">
    <source>
        <dbReference type="Proteomes" id="UP001152797"/>
    </source>
</evidence>
<sequence length="163" mass="18015">MGVQGYLPTSPESRIYSNPTALGKRPLLKSLQNNGEPVVFQRSPCRSVALAVGGGLSLSAFTLNWLGRKSRRPQRSITRPANSTVASPARSTASKQFQALDASSCLSCLDKRQKSILDVHYLYATPILRPGSSERLPALRWQVHRWKGTAHLYLPLPWYLIGT</sequence>
<organism evidence="2">
    <name type="scientific">Cladocopium goreaui</name>
    <dbReference type="NCBI Taxonomy" id="2562237"/>
    <lineage>
        <taxon>Eukaryota</taxon>
        <taxon>Sar</taxon>
        <taxon>Alveolata</taxon>
        <taxon>Dinophyceae</taxon>
        <taxon>Suessiales</taxon>
        <taxon>Symbiodiniaceae</taxon>
        <taxon>Cladocopium</taxon>
    </lineage>
</organism>
<keyword evidence="1" id="KW-0472">Membrane</keyword>